<dbReference type="InterPro" id="IPR001732">
    <property type="entry name" value="UDP-Glc/GDP-Man_DH_N"/>
</dbReference>
<reference evidence="12" key="1">
    <citation type="submission" date="2020-07" db="EMBL/GenBank/DDBJ databases">
        <authorList>
            <person name="Pettersson B.M.F."/>
            <person name="Behra P.R.K."/>
            <person name="Ramesh M."/>
            <person name="Das S."/>
            <person name="Dasgupta S."/>
            <person name="Kirsebom L.A."/>
        </authorList>
    </citation>
    <scope>NUCLEOTIDE SEQUENCE</scope>
    <source>
        <strain evidence="12">DSM 44615</strain>
    </source>
</reference>
<dbReference type="InterPro" id="IPR036291">
    <property type="entry name" value="NAD(P)-bd_dom_sf"/>
</dbReference>
<evidence type="ECO:0000256" key="8">
    <source>
        <dbReference type="PIRSR" id="PIRSR500134-1"/>
    </source>
</evidence>
<feature type="binding site" evidence="10">
    <location>
        <position position="302"/>
    </location>
    <ligand>
        <name>NAD(+)</name>
        <dbReference type="ChEBI" id="CHEBI:57540"/>
    </ligand>
</feature>
<comment type="catalytic activity">
    <reaction evidence="6 7">
        <text>UDP-alpha-D-glucose + 2 NAD(+) + H2O = UDP-alpha-D-glucuronate + 2 NADH + 3 H(+)</text>
        <dbReference type="Rhea" id="RHEA:23596"/>
        <dbReference type="ChEBI" id="CHEBI:15377"/>
        <dbReference type="ChEBI" id="CHEBI:15378"/>
        <dbReference type="ChEBI" id="CHEBI:57540"/>
        <dbReference type="ChEBI" id="CHEBI:57945"/>
        <dbReference type="ChEBI" id="CHEBI:58052"/>
        <dbReference type="ChEBI" id="CHEBI:58885"/>
        <dbReference type="EC" id="1.1.1.22"/>
    </reaction>
</comment>
<feature type="binding site" evidence="9">
    <location>
        <position position="241"/>
    </location>
    <ligand>
        <name>substrate</name>
    </ligand>
</feature>
<dbReference type="GO" id="GO:0051287">
    <property type="term" value="F:NAD binding"/>
    <property type="evidence" value="ECO:0007669"/>
    <property type="project" value="InterPro"/>
</dbReference>
<feature type="binding site" evidence="10">
    <location>
        <position position="61"/>
    </location>
    <ligand>
        <name>NAD(+)</name>
        <dbReference type="ChEBI" id="CHEBI:57540"/>
    </ligand>
</feature>
<dbReference type="SUPFAM" id="SSF51735">
    <property type="entry name" value="NAD(P)-binding Rossmann-fold domains"/>
    <property type="match status" value="1"/>
</dbReference>
<evidence type="ECO:0000256" key="10">
    <source>
        <dbReference type="PIRSR" id="PIRSR500134-3"/>
    </source>
</evidence>
<feature type="binding site" evidence="9">
    <location>
        <begin position="189"/>
        <end position="192"/>
    </location>
    <ligand>
        <name>substrate</name>
    </ligand>
</feature>
<feature type="binding site" evidence="10">
    <location>
        <position position="362"/>
    </location>
    <ligand>
        <name>NAD(+)</name>
        <dbReference type="ChEBI" id="CHEBI:57540"/>
    </ligand>
</feature>
<dbReference type="Pfam" id="PF03721">
    <property type="entry name" value="UDPG_MGDP_dh_N"/>
    <property type="match status" value="1"/>
</dbReference>
<dbReference type="PIRSF" id="PIRSF000124">
    <property type="entry name" value="UDPglc_GDPman_dh"/>
    <property type="match status" value="1"/>
</dbReference>
<dbReference type="InterPro" id="IPR014026">
    <property type="entry name" value="UDP-Glc/GDP-Man_DH_dimer"/>
</dbReference>
<evidence type="ECO:0000256" key="2">
    <source>
        <dbReference type="ARBA" id="ARBA00006601"/>
    </source>
</evidence>
<dbReference type="NCBIfam" id="TIGR03026">
    <property type="entry name" value="NDP-sugDHase"/>
    <property type="match status" value="1"/>
</dbReference>
<keyword evidence="4 7" id="KW-0560">Oxidoreductase</keyword>
<evidence type="ECO:0000256" key="4">
    <source>
        <dbReference type="ARBA" id="ARBA00023002"/>
    </source>
</evidence>
<feature type="binding site" evidence="10">
    <location>
        <position position="66"/>
    </location>
    <ligand>
        <name>NAD(+)</name>
        <dbReference type="ChEBI" id="CHEBI:57540"/>
    </ligand>
</feature>
<sequence>MSTIRAGATARTTLVSDIVTKLYEEPDADTSAPVSVFGLGYVGCVSAVCLAARGHRVVGVDVNADKVAALRGGQAPIVEALIGELTASVVGSGALTVTTDAAAAVAQSEISLICVGTPSGAGGRLSTAHLENVADEIGAALAAKDTWHVVVFRSTMVPGTCEHLLIPRLEAASGKRAGIDFGVCVNPEFLREGTSVRDFMDPPKTVVGQSDQRSGDIVMELYRGLPGPRFQVPVAVAEMTKYVDNSFHALKVGFANEIGAICAALDLDSHEVMDVFLADTKLNLSAAYLRPGFAFGGSCLPKDVRALTHTARRHDVDTPLLSNLLTSNETHLRRAVDMVIAHGRRRIGIFGLSFKAGTDDLRESPMVELAERLIGKGFDVKIYDPTVVLSRLVGANRAYITQQLPHIGDLLTDDVDVVLDHGEVLIAGSRSPEVVRAVDRAGDKRLVIDLVRLPGAERRRAGAGYEGIGW</sequence>
<feature type="binding site" evidence="10">
    <location>
        <position position="155"/>
    </location>
    <ligand>
        <name>NAD(+)</name>
        <dbReference type="ChEBI" id="CHEBI:57540"/>
    </ligand>
</feature>
<evidence type="ECO:0000256" key="6">
    <source>
        <dbReference type="ARBA" id="ARBA00047473"/>
    </source>
</evidence>
<comment type="similarity">
    <text evidence="2 7">Belongs to the UDP-glucose/GDP-mannose dehydrogenase family.</text>
</comment>
<reference evidence="12" key="2">
    <citation type="journal article" date="2022" name="BMC Genomics">
        <title>Comparative genome analysis of mycobacteria focusing on tRNA and non-coding RNA.</title>
        <authorList>
            <person name="Behra P.R.K."/>
            <person name="Pettersson B.M.F."/>
            <person name="Ramesh M."/>
            <person name="Das S."/>
            <person name="Dasgupta S."/>
            <person name="Kirsebom L.A."/>
        </authorList>
    </citation>
    <scope>NUCLEOTIDE SEQUENCE</scope>
    <source>
        <strain evidence="12">DSM 44615</strain>
    </source>
</reference>
<proteinExistence type="inferred from homology"/>
<evidence type="ECO:0000256" key="7">
    <source>
        <dbReference type="PIRNR" id="PIRNR000124"/>
    </source>
</evidence>
<dbReference type="Pfam" id="PF00984">
    <property type="entry name" value="UDPG_MGDP_dh"/>
    <property type="match status" value="1"/>
</dbReference>
<feature type="domain" description="UDP-glucose/GDP-mannose dehydrogenase C-terminal" evidence="11">
    <location>
        <begin position="348"/>
        <end position="456"/>
    </location>
</feature>
<dbReference type="PIRSF" id="PIRSF500134">
    <property type="entry name" value="UDPglc_DH_bac"/>
    <property type="match status" value="1"/>
</dbReference>
<dbReference type="EMBL" id="JACKSJ010000254">
    <property type="protein sequence ID" value="MCV7173810.1"/>
    <property type="molecule type" value="Genomic_DNA"/>
</dbReference>
<dbReference type="PANTHER" id="PTHR43750">
    <property type="entry name" value="UDP-GLUCOSE 6-DEHYDROGENASE TUAD"/>
    <property type="match status" value="1"/>
</dbReference>
<keyword evidence="13" id="KW-1185">Reference proteome</keyword>
<dbReference type="EC" id="1.1.1.22" evidence="3 7"/>
<accession>A0A9X2YT05</accession>
<feature type="binding site" evidence="10">
    <location>
        <position position="192"/>
    </location>
    <ligand>
        <name>NAD(+)</name>
        <dbReference type="ChEBI" id="CHEBI:57540"/>
    </ligand>
</feature>
<feature type="binding site" evidence="9">
    <location>
        <position position="355"/>
    </location>
    <ligand>
        <name>substrate</name>
    </ligand>
</feature>
<comment type="pathway">
    <text evidence="1">Nucleotide-sugar biosynthesis; UDP-alpha-D-glucuronate biosynthesis; UDP-alpha-D-glucuronate from UDP-alpha-D-glucose: step 1/1.</text>
</comment>
<evidence type="ECO:0000313" key="13">
    <source>
        <dbReference type="Proteomes" id="UP001140293"/>
    </source>
</evidence>
<name>A0A9X2YT05_9MYCO</name>
<feature type="active site" description="Nucleophile" evidence="8">
    <location>
        <position position="299"/>
    </location>
</feature>
<evidence type="ECO:0000256" key="9">
    <source>
        <dbReference type="PIRSR" id="PIRSR500134-2"/>
    </source>
</evidence>
<dbReference type="InterPro" id="IPR008927">
    <property type="entry name" value="6-PGluconate_DH-like_C_sf"/>
</dbReference>
<gene>
    <name evidence="12" type="ORF">H7I41_28190</name>
</gene>
<evidence type="ECO:0000313" key="12">
    <source>
        <dbReference type="EMBL" id="MCV7173810.1"/>
    </source>
</evidence>
<dbReference type="SUPFAM" id="SSF48179">
    <property type="entry name" value="6-phosphogluconate dehydrogenase C-terminal domain-like"/>
    <property type="match status" value="1"/>
</dbReference>
<dbReference type="GO" id="GO:0000271">
    <property type="term" value="P:polysaccharide biosynthetic process"/>
    <property type="evidence" value="ECO:0007669"/>
    <property type="project" value="InterPro"/>
</dbReference>
<dbReference type="Gene3D" id="1.20.5.170">
    <property type="match status" value="1"/>
</dbReference>
<dbReference type="InterPro" id="IPR014027">
    <property type="entry name" value="UDP-Glc/GDP-Man_DH_C"/>
</dbReference>
<evidence type="ECO:0000259" key="11">
    <source>
        <dbReference type="SMART" id="SM00984"/>
    </source>
</evidence>
<evidence type="ECO:0000256" key="5">
    <source>
        <dbReference type="ARBA" id="ARBA00023027"/>
    </source>
</evidence>
<dbReference type="SUPFAM" id="SSF52413">
    <property type="entry name" value="UDP-glucose/GDP-mannose dehydrogenase C-terminal domain"/>
    <property type="match status" value="1"/>
</dbReference>
<feature type="binding site" evidence="10">
    <location>
        <position position="117"/>
    </location>
    <ligand>
        <name>NAD(+)</name>
        <dbReference type="ChEBI" id="CHEBI:57540"/>
    </ligand>
</feature>
<dbReference type="GO" id="GO:0003979">
    <property type="term" value="F:UDP-glucose 6-dehydrogenase activity"/>
    <property type="evidence" value="ECO:0007669"/>
    <property type="project" value="UniProtKB-EC"/>
</dbReference>
<keyword evidence="5 7" id="KW-0520">NAD</keyword>
<dbReference type="SMART" id="SM00984">
    <property type="entry name" value="UDPG_MGDP_dh_C"/>
    <property type="match status" value="1"/>
</dbReference>
<dbReference type="InterPro" id="IPR017476">
    <property type="entry name" value="UDP-Glc/GDP-Man"/>
</dbReference>
<dbReference type="Gene3D" id="3.40.50.720">
    <property type="entry name" value="NAD(P)-binding Rossmann-like Domain"/>
    <property type="match status" value="2"/>
</dbReference>
<dbReference type="InterPro" id="IPR028357">
    <property type="entry name" value="UDPglc_DH_bac"/>
</dbReference>
<feature type="binding site" evidence="9">
    <location>
        <begin position="288"/>
        <end position="292"/>
    </location>
    <ligand>
        <name>substrate</name>
    </ligand>
</feature>
<dbReference type="AlphaFoldDB" id="A0A9X2YT05"/>
<dbReference type="InterPro" id="IPR036220">
    <property type="entry name" value="UDP-Glc/GDP-Man_DH_C_sf"/>
</dbReference>
<protein>
    <recommendedName>
        <fullName evidence="3 7">UDP-glucose 6-dehydrogenase</fullName>
        <ecNumber evidence="3 7">1.1.1.22</ecNumber>
    </recommendedName>
</protein>
<organism evidence="12 13">
    <name type="scientific">[Mycobacterium] manitobense</name>
    <dbReference type="NCBI Taxonomy" id="190147"/>
    <lineage>
        <taxon>Bacteria</taxon>
        <taxon>Bacillati</taxon>
        <taxon>Actinomycetota</taxon>
        <taxon>Actinomycetes</taxon>
        <taxon>Mycobacteriales</taxon>
        <taxon>Mycobacteriaceae</taxon>
        <taxon>Mycolicibacterium</taxon>
    </lineage>
</organism>
<comment type="caution">
    <text evidence="12">The sequence shown here is derived from an EMBL/GenBank/DDBJ whole genome shotgun (WGS) entry which is preliminary data.</text>
</comment>
<dbReference type="Proteomes" id="UP001140293">
    <property type="component" value="Unassembled WGS sequence"/>
</dbReference>
<feature type="binding site" evidence="9">
    <location>
        <position position="296"/>
    </location>
    <ligand>
        <name>substrate</name>
    </ligand>
</feature>
<evidence type="ECO:0000256" key="1">
    <source>
        <dbReference type="ARBA" id="ARBA00004701"/>
    </source>
</evidence>
<dbReference type="Pfam" id="PF03720">
    <property type="entry name" value="UDPG_MGDP_dh_C"/>
    <property type="match status" value="1"/>
</dbReference>
<dbReference type="PANTHER" id="PTHR43750:SF1">
    <property type="entry name" value="GDP-MANNOSE 6-DEHYDROGENASE"/>
    <property type="match status" value="1"/>
</dbReference>
<evidence type="ECO:0000256" key="3">
    <source>
        <dbReference type="ARBA" id="ARBA00012954"/>
    </source>
</evidence>